<feature type="transmembrane region" description="Helical" evidence="1">
    <location>
        <begin position="279"/>
        <end position="296"/>
    </location>
</feature>
<dbReference type="OrthoDB" id="319167at2"/>
<dbReference type="eggNOG" id="ENOG502Z87C">
    <property type="taxonomic scope" value="Bacteria"/>
</dbReference>
<dbReference type="HOGENOM" id="CLU_052983_1_0_10"/>
<evidence type="ECO:0000259" key="4">
    <source>
        <dbReference type="Pfam" id="PF25221"/>
    </source>
</evidence>
<feature type="domain" description="Lnb N-terminal periplasmic" evidence="3">
    <location>
        <begin position="26"/>
        <end position="154"/>
    </location>
</feature>
<keyword evidence="2" id="KW-0732">Signal</keyword>
<dbReference type="Pfam" id="PF13387">
    <property type="entry name" value="Lnb_N"/>
    <property type="match status" value="1"/>
</dbReference>
<keyword evidence="1" id="KW-0812">Transmembrane</keyword>
<keyword evidence="6" id="KW-1185">Reference proteome</keyword>
<dbReference type="EMBL" id="CP002831">
    <property type="protein sequence ID" value="AFC26548.1"/>
    <property type="molecule type" value="Genomic_DNA"/>
</dbReference>
<keyword evidence="1" id="KW-0472">Membrane</keyword>
<feature type="transmembrane region" description="Helical" evidence="1">
    <location>
        <begin position="356"/>
        <end position="374"/>
    </location>
</feature>
<feature type="domain" description="Lnb-like transmembrane" evidence="4">
    <location>
        <begin position="252"/>
        <end position="374"/>
    </location>
</feature>
<dbReference type="InterPro" id="IPR057436">
    <property type="entry name" value="5TMH_Lnb"/>
</dbReference>
<evidence type="ECO:0000259" key="3">
    <source>
        <dbReference type="Pfam" id="PF13387"/>
    </source>
</evidence>
<protein>
    <submittedName>
        <fullName evidence="5">Uncharacterized protein</fullName>
    </submittedName>
</protein>
<feature type="signal peptide" evidence="2">
    <location>
        <begin position="1"/>
        <end position="19"/>
    </location>
</feature>
<feature type="transmembrane region" description="Helical" evidence="1">
    <location>
        <begin position="331"/>
        <end position="350"/>
    </location>
</feature>
<sequence>MRIFFSLLFFCLFSSLSFAARPLSESAKFSLITCSPGTELYNCFGHSALHLSDPANGIELVYNYGTFDFDTPNFGLKFIQGKLEYALSRAPFGPFIQTYVYEERGVYEQEILLSAEKKQALFDALEARFNSPDRYYMYDFFYDNCATQIRDLGQLLYAEEFILPQADSSRSFRSYLAEYTAPSPWLDLGIKVILGRGADKCPSVSEQMFLPDYLAQHLTNSQTPAGPFLGEKKELLPWPAAHQESIKDHYPFLLFTLLAALFFAIAFVFPNYAYVADRLLLAVVGLAGAFLCFMWWGTDHAATQWNLNILWLSPLYLPLLFGLKKVKTNKFFALLHGLLLLSYLLALLNWLIAWQAYPLSLLPIFAYLSYRLYVYKWA</sequence>
<dbReference type="Proteomes" id="UP000007519">
    <property type="component" value="Chromosome"/>
</dbReference>
<dbReference type="KEGG" id="sgn:SGRA_3832"/>
<evidence type="ECO:0000313" key="6">
    <source>
        <dbReference type="Proteomes" id="UP000007519"/>
    </source>
</evidence>
<evidence type="ECO:0000313" key="5">
    <source>
        <dbReference type="EMBL" id="AFC26548.1"/>
    </source>
</evidence>
<evidence type="ECO:0000256" key="1">
    <source>
        <dbReference type="SAM" id="Phobius"/>
    </source>
</evidence>
<feature type="transmembrane region" description="Helical" evidence="1">
    <location>
        <begin position="302"/>
        <end position="319"/>
    </location>
</feature>
<dbReference type="AlphaFoldDB" id="H6L5Y8"/>
<dbReference type="Pfam" id="PF25221">
    <property type="entry name" value="5TMH_Lnb"/>
    <property type="match status" value="1"/>
</dbReference>
<accession>H6L5Y8</accession>
<gene>
    <name evidence="5" type="ordered locus">SGRA_3832</name>
</gene>
<keyword evidence="1" id="KW-1133">Transmembrane helix</keyword>
<evidence type="ECO:0000256" key="2">
    <source>
        <dbReference type="SAM" id="SignalP"/>
    </source>
</evidence>
<organism evidence="5 6">
    <name type="scientific">Saprospira grandis (strain Lewin)</name>
    <dbReference type="NCBI Taxonomy" id="984262"/>
    <lineage>
        <taxon>Bacteria</taxon>
        <taxon>Pseudomonadati</taxon>
        <taxon>Bacteroidota</taxon>
        <taxon>Saprospiria</taxon>
        <taxon>Saprospirales</taxon>
        <taxon>Saprospiraceae</taxon>
        <taxon>Saprospira</taxon>
    </lineage>
</organism>
<dbReference type="InterPro" id="IPR025178">
    <property type="entry name" value="Lnb_N"/>
</dbReference>
<dbReference type="RefSeq" id="WP_015694133.1">
    <property type="nucleotide sequence ID" value="NC_016940.1"/>
</dbReference>
<feature type="chain" id="PRO_5003604085" evidence="2">
    <location>
        <begin position="20"/>
        <end position="378"/>
    </location>
</feature>
<feature type="transmembrane region" description="Helical" evidence="1">
    <location>
        <begin position="252"/>
        <end position="272"/>
    </location>
</feature>
<reference evidence="5 6" key="1">
    <citation type="journal article" date="2012" name="Stand. Genomic Sci.">
        <title>Complete genome sequencing and analysis of Saprospira grandis str. Lewin, a predatory marine bacterium.</title>
        <authorList>
            <person name="Saw J.H."/>
            <person name="Yuryev A."/>
            <person name="Kanbe M."/>
            <person name="Hou S."/>
            <person name="Young A.G."/>
            <person name="Aizawa S."/>
            <person name="Alam M."/>
        </authorList>
    </citation>
    <scope>NUCLEOTIDE SEQUENCE [LARGE SCALE GENOMIC DNA]</scope>
    <source>
        <strain evidence="5 6">Lewin</strain>
    </source>
</reference>
<name>H6L5Y8_SAPGL</name>
<dbReference type="STRING" id="984262.SGRA_3832"/>
<proteinExistence type="predicted"/>